<dbReference type="InterPro" id="IPR006571">
    <property type="entry name" value="TLDc_dom"/>
</dbReference>
<dbReference type="EMBL" id="KI299684">
    <property type="protein sequence ID" value="ERZ97358.1"/>
    <property type="molecule type" value="Genomic_DNA"/>
</dbReference>
<dbReference type="VEuPathDB" id="FungiDB:RhiirFUN_009740"/>
<sequence>MKNLYEFKLILRGSRDGFSPRKFHEICDYKSHTISIIKVTSSNEILGGYNPTMWKSGLSFGNTKDSFIFSFKNKKNVEENILSRVKDKNLAICNDPDFGPVFGGYEFCLPKDNILSIKRPVSYESISEVGRFSVEEFEVFQIIKD</sequence>
<dbReference type="AlphaFoldDB" id="U9SN20"/>
<proteinExistence type="predicted"/>
<feature type="domain" description="TLDc" evidence="1">
    <location>
        <begin position="1"/>
        <end position="143"/>
    </location>
</feature>
<organism evidence="2">
    <name type="scientific">Rhizophagus irregularis (strain DAOM 181602 / DAOM 197198 / MUCL 43194)</name>
    <name type="common">Arbuscular mycorrhizal fungus</name>
    <name type="synonym">Glomus intraradices</name>
    <dbReference type="NCBI Taxonomy" id="747089"/>
    <lineage>
        <taxon>Eukaryota</taxon>
        <taxon>Fungi</taxon>
        <taxon>Fungi incertae sedis</taxon>
        <taxon>Mucoromycota</taxon>
        <taxon>Glomeromycotina</taxon>
        <taxon>Glomeromycetes</taxon>
        <taxon>Glomerales</taxon>
        <taxon>Glomeraceae</taxon>
        <taxon>Rhizophagus</taxon>
    </lineage>
</organism>
<reference evidence="2" key="1">
    <citation type="submission" date="2013-07" db="EMBL/GenBank/DDBJ databases">
        <title>The genome of an arbuscular mycorrhizal fungus provides insights into the evolution of the oldest plant symbiosis.</title>
        <authorList>
            <consortium name="DOE Joint Genome Institute"/>
            <person name="Tisserant E."/>
            <person name="Malbreil M."/>
            <person name="Kuo A."/>
            <person name="Kohler A."/>
            <person name="Symeonidi A."/>
            <person name="Balestrini R."/>
            <person name="Charron P."/>
            <person name="Duensing N."/>
            <person name="Frei-dit-Frey N."/>
            <person name="Gianinazzi-Pearson V."/>
            <person name="Gilbert B."/>
            <person name="Handa Y."/>
            <person name="Hijri M."/>
            <person name="Kaul R."/>
            <person name="Kawaguchi M."/>
            <person name="Krajinski F."/>
            <person name="Lammers P."/>
            <person name="Lapierre D."/>
            <person name="Masclaux F.G."/>
            <person name="Murat C."/>
            <person name="Morin E."/>
            <person name="Ndikumana S."/>
            <person name="Pagni M."/>
            <person name="Petitpierre D."/>
            <person name="Requena N."/>
            <person name="Rosikiewicz P."/>
            <person name="Riley R."/>
            <person name="Saito K."/>
            <person name="San Clemente H."/>
            <person name="Shapiro H."/>
            <person name="van Tuinen D."/>
            <person name="Becard G."/>
            <person name="Bonfante P."/>
            <person name="Paszkowski U."/>
            <person name="Shachar-Hill Y."/>
            <person name="Young J.P."/>
            <person name="Sanders I.R."/>
            <person name="Henrissat B."/>
            <person name="Rensing S.A."/>
            <person name="Grigoriev I.V."/>
            <person name="Corradi N."/>
            <person name="Roux C."/>
            <person name="Martin F."/>
        </authorList>
    </citation>
    <scope>NUCLEOTIDE SEQUENCE</scope>
    <source>
        <strain evidence="2">DAOM 197198</strain>
    </source>
</reference>
<dbReference type="Pfam" id="PF07534">
    <property type="entry name" value="TLD"/>
    <property type="match status" value="1"/>
</dbReference>
<dbReference type="PROSITE" id="PS51886">
    <property type="entry name" value="TLDC"/>
    <property type="match status" value="1"/>
</dbReference>
<dbReference type="HOGENOM" id="CLU_021542_1_2_1"/>
<protein>
    <recommendedName>
        <fullName evidence="1">TLDc domain-containing protein</fullName>
    </recommendedName>
</protein>
<gene>
    <name evidence="2" type="ORF">GLOINDRAFT_11664</name>
</gene>
<name>U9SN20_RHIID</name>
<evidence type="ECO:0000313" key="2">
    <source>
        <dbReference type="EMBL" id="ERZ97358.1"/>
    </source>
</evidence>
<accession>U9SN20</accession>
<evidence type="ECO:0000259" key="1">
    <source>
        <dbReference type="PROSITE" id="PS51886"/>
    </source>
</evidence>